<organism evidence="1 2">
    <name type="scientific">Rhodococcus qingshengii</name>
    <dbReference type="NCBI Taxonomy" id="334542"/>
    <lineage>
        <taxon>Bacteria</taxon>
        <taxon>Bacillati</taxon>
        <taxon>Actinomycetota</taxon>
        <taxon>Actinomycetes</taxon>
        <taxon>Mycobacteriales</taxon>
        <taxon>Nocardiaceae</taxon>
        <taxon>Rhodococcus</taxon>
        <taxon>Rhodococcus erythropolis group</taxon>
    </lineage>
</organism>
<sequence length="266" mass="27841">MSVEWFDLAQRLYAAETGRPVARLAHTTFIPSASALAVRATVRGGSVSVSAAAFGGREETACDEAGLALLARLGGTLAADTPAMLLTDDGGTIPALVGLARTHAHHSDPNISGSAAMVGWWADRADHPGTTAAVNLPAASSARYVLGVVPEAQRSARVWRTWLQIADESVAGMHEWARAIGEDDAYSFSRAQSALVDGHDWSRPDNTASAAMGLRSRCDAADVMSSALLDDPMWRERALHTGHVAVGVASMTPPPKAHVGGVGRCR</sequence>
<dbReference type="AlphaFoldDB" id="A0AAW6LTF6"/>
<proteinExistence type="predicted"/>
<evidence type="ECO:0000313" key="2">
    <source>
        <dbReference type="Proteomes" id="UP001217325"/>
    </source>
</evidence>
<dbReference type="Proteomes" id="UP001217325">
    <property type="component" value="Unassembled WGS sequence"/>
</dbReference>
<gene>
    <name evidence="1" type="ORF">PXH69_34005</name>
</gene>
<accession>A0AAW6LTF6</accession>
<dbReference type="RefSeq" id="WP_275233127.1">
    <property type="nucleotide sequence ID" value="NZ_JARDXE010000040.1"/>
</dbReference>
<reference evidence="1" key="1">
    <citation type="submission" date="2023-02" db="EMBL/GenBank/DDBJ databases">
        <title>A novel hydrolase synthesized by Rhodococcus erythropolis HQ is responsible for the detoxification of Zearalenone.</title>
        <authorList>
            <person name="Hu J."/>
            <person name="Xu J."/>
        </authorList>
    </citation>
    <scope>NUCLEOTIDE SEQUENCE</scope>
    <source>
        <strain evidence="1">HQ</strain>
    </source>
</reference>
<name>A0AAW6LTF6_RHOSG</name>
<protein>
    <submittedName>
        <fullName evidence="1">Uncharacterized protein</fullName>
    </submittedName>
</protein>
<dbReference type="EMBL" id="JARDXE010000040">
    <property type="protein sequence ID" value="MDE8649979.1"/>
    <property type="molecule type" value="Genomic_DNA"/>
</dbReference>
<evidence type="ECO:0000313" key="1">
    <source>
        <dbReference type="EMBL" id="MDE8649979.1"/>
    </source>
</evidence>
<comment type="caution">
    <text evidence="1">The sequence shown here is derived from an EMBL/GenBank/DDBJ whole genome shotgun (WGS) entry which is preliminary data.</text>
</comment>